<gene>
    <name evidence="4" type="ORF">NCTC12020_01306</name>
</gene>
<dbReference type="Proteomes" id="UP000255367">
    <property type="component" value="Unassembled WGS sequence"/>
</dbReference>
<feature type="DNA-binding region" description="H-T-H motif" evidence="2">
    <location>
        <begin position="33"/>
        <end position="52"/>
    </location>
</feature>
<evidence type="ECO:0000256" key="1">
    <source>
        <dbReference type="ARBA" id="ARBA00023125"/>
    </source>
</evidence>
<dbReference type="InterPro" id="IPR001647">
    <property type="entry name" value="HTH_TetR"/>
</dbReference>
<dbReference type="SUPFAM" id="SSF46689">
    <property type="entry name" value="Homeodomain-like"/>
    <property type="match status" value="1"/>
</dbReference>
<reference evidence="4 5" key="1">
    <citation type="submission" date="2018-06" db="EMBL/GenBank/DDBJ databases">
        <authorList>
            <consortium name="Pathogen Informatics"/>
            <person name="Doyle S."/>
        </authorList>
    </citation>
    <scope>NUCLEOTIDE SEQUENCE [LARGE SCALE GENOMIC DNA]</scope>
    <source>
        <strain evidence="4 5">NCTC12020</strain>
    </source>
</reference>
<dbReference type="AlphaFoldDB" id="A0A380NLR0"/>
<evidence type="ECO:0000313" key="5">
    <source>
        <dbReference type="Proteomes" id="UP000255367"/>
    </source>
</evidence>
<feature type="domain" description="HTH tetR-type" evidence="3">
    <location>
        <begin position="10"/>
        <end position="70"/>
    </location>
</feature>
<name>A0A380NLR0_9FIRM</name>
<evidence type="ECO:0000256" key="2">
    <source>
        <dbReference type="PROSITE-ProRule" id="PRU00335"/>
    </source>
</evidence>
<evidence type="ECO:0000259" key="3">
    <source>
        <dbReference type="PROSITE" id="PS50977"/>
    </source>
</evidence>
<organism evidence="4 5">
    <name type="scientific">Veillonella criceti</name>
    <dbReference type="NCBI Taxonomy" id="103891"/>
    <lineage>
        <taxon>Bacteria</taxon>
        <taxon>Bacillati</taxon>
        <taxon>Bacillota</taxon>
        <taxon>Negativicutes</taxon>
        <taxon>Veillonellales</taxon>
        <taxon>Veillonellaceae</taxon>
        <taxon>Veillonella</taxon>
    </lineage>
</organism>
<dbReference type="GO" id="GO:0003677">
    <property type="term" value="F:DNA binding"/>
    <property type="evidence" value="ECO:0007669"/>
    <property type="project" value="UniProtKB-UniRule"/>
</dbReference>
<dbReference type="EMBL" id="UHIO01000001">
    <property type="protein sequence ID" value="SUP43726.1"/>
    <property type="molecule type" value="Genomic_DNA"/>
</dbReference>
<dbReference type="InterPro" id="IPR009057">
    <property type="entry name" value="Homeodomain-like_sf"/>
</dbReference>
<keyword evidence="5" id="KW-1185">Reference proteome</keyword>
<dbReference type="OrthoDB" id="9810250at2"/>
<accession>A0A380NLR0</accession>
<dbReference type="Gene3D" id="1.10.357.10">
    <property type="entry name" value="Tetracycline Repressor, domain 2"/>
    <property type="match status" value="1"/>
</dbReference>
<sequence>MNQKPMSRKEYTRHQIKEGLLYALTQDSFDTLTISKVSQLAGITRATFYLHYANLTETLSDLLDDAISAAGPTDNHQNNLLIINQTLQAASTIEELRQAYDSIFHKLPLCQRVSADTKYIPLFKDTTLSEYIIHNLYYKEQSVQVQNIATQLNIPTAIATSIFLFCVHGLYAINQQYNWQRSDDWLKAQKALFQFMTKGLTSLKNFTF</sequence>
<proteinExistence type="predicted"/>
<dbReference type="RefSeq" id="WP_115310460.1">
    <property type="nucleotide sequence ID" value="NZ_UHIO01000001.1"/>
</dbReference>
<protein>
    <recommendedName>
        <fullName evidence="3">HTH tetR-type domain-containing protein</fullName>
    </recommendedName>
</protein>
<keyword evidence="1 2" id="KW-0238">DNA-binding</keyword>
<dbReference type="PROSITE" id="PS50977">
    <property type="entry name" value="HTH_TETR_2"/>
    <property type="match status" value="1"/>
</dbReference>
<evidence type="ECO:0000313" key="4">
    <source>
        <dbReference type="EMBL" id="SUP43726.1"/>
    </source>
</evidence>